<dbReference type="InterPro" id="IPR001223">
    <property type="entry name" value="Glyco_hydro18_cat"/>
</dbReference>
<dbReference type="AlphaFoldDB" id="A0A835MF98"/>
<name>A0A835MF98_9MAGN</name>
<keyword evidence="1" id="KW-0732">Signal</keyword>
<feature type="signal peptide" evidence="1">
    <location>
        <begin position="1"/>
        <end position="22"/>
    </location>
</feature>
<sequence>MSHIKLFLLFLISATLTTLSYSGSRSIYWGQNVKEGALADTCATWRFEYINIAFLCCFRNSITPQLNLYDHYDSSTNGCTSLAKDINVPKQRGEDHLVNWGRPFGDAVLDDIDFDIEGGTVSHWDELVRFLKSYKSAKKVYLTAAPQCPFPDVYMNGALSTDLFDYIWVQFYNNYCYYKGDITQLKATWDLWTTNITTTKVFLGLPVAPSGATSGYIPSDVLIAKVLPSIKNTNKYGVMLWSKYYDDLIHYSSSIKSHI</sequence>
<dbReference type="EMBL" id="JADFTS010000001">
    <property type="protein sequence ID" value="KAF9624954.1"/>
    <property type="molecule type" value="Genomic_DNA"/>
</dbReference>
<dbReference type="Proteomes" id="UP000631114">
    <property type="component" value="Unassembled WGS sequence"/>
</dbReference>
<dbReference type="GO" id="GO:0004568">
    <property type="term" value="F:chitinase activity"/>
    <property type="evidence" value="ECO:0007669"/>
    <property type="project" value="TreeGrafter"/>
</dbReference>
<dbReference type="GO" id="GO:0005576">
    <property type="term" value="C:extracellular region"/>
    <property type="evidence" value="ECO:0007669"/>
    <property type="project" value="TreeGrafter"/>
</dbReference>
<evidence type="ECO:0000259" key="2">
    <source>
        <dbReference type="PROSITE" id="PS51910"/>
    </source>
</evidence>
<evidence type="ECO:0000256" key="1">
    <source>
        <dbReference type="SAM" id="SignalP"/>
    </source>
</evidence>
<dbReference type="PROSITE" id="PS51910">
    <property type="entry name" value="GH18_2"/>
    <property type="match status" value="1"/>
</dbReference>
<dbReference type="InterPro" id="IPR050542">
    <property type="entry name" value="Glycosyl_Hydrlase18_Chitinase"/>
</dbReference>
<dbReference type="GO" id="GO:0005975">
    <property type="term" value="P:carbohydrate metabolic process"/>
    <property type="evidence" value="ECO:0007669"/>
    <property type="project" value="InterPro"/>
</dbReference>
<protein>
    <recommendedName>
        <fullName evidence="2">GH18 domain-containing protein</fullName>
    </recommendedName>
</protein>
<evidence type="ECO:0000313" key="4">
    <source>
        <dbReference type="Proteomes" id="UP000631114"/>
    </source>
</evidence>
<dbReference type="OrthoDB" id="6020543at2759"/>
<evidence type="ECO:0000313" key="3">
    <source>
        <dbReference type="EMBL" id="KAF9624954.1"/>
    </source>
</evidence>
<comment type="caution">
    <text evidence="3">The sequence shown here is derived from an EMBL/GenBank/DDBJ whole genome shotgun (WGS) entry which is preliminary data.</text>
</comment>
<dbReference type="SUPFAM" id="SSF51445">
    <property type="entry name" value="(Trans)glycosidases"/>
    <property type="match status" value="1"/>
</dbReference>
<dbReference type="PANTHER" id="PTHR45708">
    <property type="entry name" value="ENDOCHITINASE"/>
    <property type="match status" value="1"/>
</dbReference>
<proteinExistence type="predicted"/>
<gene>
    <name evidence="3" type="ORF">IFM89_016202</name>
</gene>
<feature type="chain" id="PRO_5032277270" description="GH18 domain-containing protein" evidence="1">
    <location>
        <begin position="23"/>
        <end position="259"/>
    </location>
</feature>
<keyword evidence="4" id="KW-1185">Reference proteome</keyword>
<reference evidence="3 4" key="1">
    <citation type="submission" date="2020-10" db="EMBL/GenBank/DDBJ databases">
        <title>The Coptis chinensis genome and diversification of protoberbering-type alkaloids.</title>
        <authorList>
            <person name="Wang B."/>
            <person name="Shu S."/>
            <person name="Song C."/>
            <person name="Liu Y."/>
        </authorList>
    </citation>
    <scope>NUCLEOTIDE SEQUENCE [LARGE SCALE GENOMIC DNA]</scope>
    <source>
        <strain evidence="3">HL-2020</strain>
        <tissue evidence="3">Leaf</tissue>
    </source>
</reference>
<dbReference type="InterPro" id="IPR017853">
    <property type="entry name" value="GH"/>
</dbReference>
<organism evidence="3 4">
    <name type="scientific">Coptis chinensis</name>
    <dbReference type="NCBI Taxonomy" id="261450"/>
    <lineage>
        <taxon>Eukaryota</taxon>
        <taxon>Viridiplantae</taxon>
        <taxon>Streptophyta</taxon>
        <taxon>Embryophyta</taxon>
        <taxon>Tracheophyta</taxon>
        <taxon>Spermatophyta</taxon>
        <taxon>Magnoliopsida</taxon>
        <taxon>Ranunculales</taxon>
        <taxon>Ranunculaceae</taxon>
        <taxon>Coptidoideae</taxon>
        <taxon>Coptis</taxon>
    </lineage>
</organism>
<dbReference type="PANTHER" id="PTHR45708:SF28">
    <property type="entry name" value="CHITINASE"/>
    <property type="match status" value="1"/>
</dbReference>
<feature type="domain" description="GH18" evidence="2">
    <location>
        <begin position="23"/>
        <end position="259"/>
    </location>
</feature>
<accession>A0A835MF98</accession>
<dbReference type="Gene3D" id="3.20.20.80">
    <property type="entry name" value="Glycosidases"/>
    <property type="match status" value="2"/>
</dbReference>